<sequence length="318" mass="32406">MISVAPASLRGLVPALVTPFITDDPSRIDERALARLVSRAQRRGAAAVVICGSTGEAPALSATEHARAIACAVEAAQGGMPVIAGVGAPCTEAAVALSIAAERCGATMLLASAPPYSKPGQAGLRAHVRAVASATGLAVMLYDVPSRAGVAFADDTIARLRDDGAIHAIKDASGELARPPRLARLCGADLPQFSGDDATAFAHLAMGGVGCVSVTANVVPALCAALQHAFAEQDMALAATLRDALAPLDAALFLEPNPVPVKAALGLLKLCDSTPRLPLTRATDQTLVRLARVLGDLTPVEETRARAFSSGRPPRLAA</sequence>
<dbReference type="PRINTS" id="PR00146">
    <property type="entry name" value="DHPICSNTHASE"/>
</dbReference>
<comment type="catalytic activity">
    <reaction evidence="11 12">
        <text>L-aspartate 4-semialdehyde + pyruvate = (2S,4S)-4-hydroxy-2,3,4,5-tetrahydrodipicolinate + H2O + H(+)</text>
        <dbReference type="Rhea" id="RHEA:34171"/>
        <dbReference type="ChEBI" id="CHEBI:15361"/>
        <dbReference type="ChEBI" id="CHEBI:15377"/>
        <dbReference type="ChEBI" id="CHEBI:15378"/>
        <dbReference type="ChEBI" id="CHEBI:67139"/>
        <dbReference type="ChEBI" id="CHEBI:537519"/>
        <dbReference type="EC" id="4.3.3.7"/>
    </reaction>
</comment>
<dbReference type="GO" id="GO:0008840">
    <property type="term" value="F:4-hydroxy-tetrahydrodipicolinate synthase activity"/>
    <property type="evidence" value="ECO:0007669"/>
    <property type="project" value="UniProtKB-EC"/>
</dbReference>
<feature type="site" description="Part of a proton relay during catalysis" evidence="12">
    <location>
        <position position="53"/>
    </location>
</feature>
<dbReference type="Pfam" id="PF00701">
    <property type="entry name" value="DHDPS"/>
    <property type="match status" value="1"/>
</dbReference>
<organism evidence="14 15">
    <name type="scientific">Plastoroseomonas hellenica</name>
    <dbReference type="NCBI Taxonomy" id="2687306"/>
    <lineage>
        <taxon>Bacteria</taxon>
        <taxon>Pseudomonadati</taxon>
        <taxon>Pseudomonadota</taxon>
        <taxon>Alphaproteobacteria</taxon>
        <taxon>Acetobacterales</taxon>
        <taxon>Acetobacteraceae</taxon>
        <taxon>Plastoroseomonas</taxon>
    </lineage>
</organism>
<dbReference type="Gene3D" id="3.20.20.70">
    <property type="entry name" value="Aldolase class I"/>
    <property type="match status" value="1"/>
</dbReference>
<gene>
    <name evidence="12 14" type="primary">dapA</name>
    <name evidence="14" type="ORF">GXW71_27455</name>
</gene>
<feature type="binding site" evidence="12">
    <location>
        <position position="212"/>
    </location>
    <ligand>
        <name>pyruvate</name>
        <dbReference type="ChEBI" id="CHEBI:15361"/>
    </ligand>
</feature>
<evidence type="ECO:0000256" key="9">
    <source>
        <dbReference type="ARBA" id="ARBA00023239"/>
    </source>
</evidence>
<evidence type="ECO:0000256" key="3">
    <source>
        <dbReference type="ARBA" id="ARBA00007592"/>
    </source>
</evidence>
<comment type="similarity">
    <text evidence="3 12 13">Belongs to the DapA family.</text>
</comment>
<name>A0ABS5F6C5_9PROT</name>
<dbReference type="EMBL" id="JAAGBB010000048">
    <property type="protein sequence ID" value="MBR0668121.1"/>
    <property type="molecule type" value="Genomic_DNA"/>
</dbReference>
<feature type="active site" description="Schiff-base intermediate with substrate" evidence="12">
    <location>
        <position position="170"/>
    </location>
</feature>
<dbReference type="InterPro" id="IPR002220">
    <property type="entry name" value="DapA-like"/>
</dbReference>
<keyword evidence="5 12" id="KW-0963">Cytoplasm</keyword>
<dbReference type="PROSITE" id="PS00666">
    <property type="entry name" value="DHDPS_2"/>
    <property type="match status" value="1"/>
</dbReference>
<dbReference type="SUPFAM" id="SSF51569">
    <property type="entry name" value="Aldolase"/>
    <property type="match status" value="1"/>
</dbReference>
<comment type="subunit">
    <text evidence="12">Homotetramer; dimer of dimers.</text>
</comment>
<evidence type="ECO:0000256" key="6">
    <source>
        <dbReference type="ARBA" id="ARBA00022605"/>
    </source>
</evidence>
<keyword evidence="9 12" id="KW-0456">Lyase</keyword>
<comment type="function">
    <text evidence="1 12">Catalyzes the condensation of (S)-aspartate-beta-semialdehyde [(S)-ASA] and pyruvate to 4-hydroxy-tetrahydrodipicolinate (HTPA).</text>
</comment>
<evidence type="ECO:0000256" key="13">
    <source>
        <dbReference type="PIRNR" id="PIRNR001365"/>
    </source>
</evidence>
<dbReference type="HAMAP" id="MF_00418">
    <property type="entry name" value="DapA"/>
    <property type="match status" value="1"/>
</dbReference>
<dbReference type="PIRSF" id="PIRSF001365">
    <property type="entry name" value="DHDPS"/>
    <property type="match status" value="1"/>
</dbReference>
<evidence type="ECO:0000256" key="11">
    <source>
        <dbReference type="ARBA" id="ARBA00047836"/>
    </source>
</evidence>
<comment type="pathway">
    <text evidence="2 12">Amino-acid biosynthesis; L-lysine biosynthesis via DAP pathway; (S)-tetrahydrodipicolinate from L-aspartate: step 3/4.</text>
</comment>
<comment type="subcellular location">
    <subcellularLocation>
        <location evidence="12">Cytoplasm</location>
    </subcellularLocation>
</comment>
<evidence type="ECO:0000256" key="10">
    <source>
        <dbReference type="ARBA" id="ARBA00023270"/>
    </source>
</evidence>
<evidence type="ECO:0000256" key="1">
    <source>
        <dbReference type="ARBA" id="ARBA00003294"/>
    </source>
</evidence>
<protein>
    <recommendedName>
        <fullName evidence="4 12">4-hydroxy-tetrahydrodipicolinate synthase</fullName>
        <shortName evidence="12">HTPA synthase</shortName>
        <ecNumber evidence="4 12">4.3.3.7</ecNumber>
    </recommendedName>
</protein>
<dbReference type="CDD" id="cd00950">
    <property type="entry name" value="DHDPS"/>
    <property type="match status" value="1"/>
</dbReference>
<dbReference type="RefSeq" id="WP_211855896.1">
    <property type="nucleotide sequence ID" value="NZ_JAAGBB010000048.1"/>
</dbReference>
<evidence type="ECO:0000256" key="4">
    <source>
        <dbReference type="ARBA" id="ARBA00012086"/>
    </source>
</evidence>
<reference evidence="15" key="1">
    <citation type="journal article" date="2021" name="Syst. Appl. Microbiol.">
        <title>Roseomonas hellenica sp. nov., isolated from roots of wild-growing Alkanna tinctoria.</title>
        <authorList>
            <person name="Rat A."/>
            <person name="Naranjo H.D."/>
            <person name="Lebbe L."/>
            <person name="Cnockaert M."/>
            <person name="Krigas N."/>
            <person name="Grigoriadou K."/>
            <person name="Maloupa E."/>
            <person name="Willems A."/>
        </authorList>
    </citation>
    <scope>NUCLEOTIDE SEQUENCE [LARGE SCALE GENOMIC DNA]</scope>
    <source>
        <strain evidence="15">LMG 31523</strain>
    </source>
</reference>
<dbReference type="SMART" id="SM01130">
    <property type="entry name" value="DHDPS"/>
    <property type="match status" value="1"/>
</dbReference>
<dbReference type="InterPro" id="IPR020625">
    <property type="entry name" value="Schiff_base-form_aldolases_AS"/>
</dbReference>
<evidence type="ECO:0000256" key="7">
    <source>
        <dbReference type="ARBA" id="ARBA00022915"/>
    </source>
</evidence>
<keyword evidence="6 12" id="KW-0028">Amino-acid biosynthesis</keyword>
<keyword evidence="8 12" id="KW-0457">Lysine biosynthesis</keyword>
<evidence type="ECO:0000313" key="15">
    <source>
        <dbReference type="Proteomes" id="UP001196870"/>
    </source>
</evidence>
<evidence type="ECO:0000256" key="12">
    <source>
        <dbReference type="HAMAP-Rule" id="MF_00418"/>
    </source>
</evidence>
<comment type="caution">
    <text evidence="12">Was originally thought to be a dihydrodipicolinate synthase (DHDPS), catalyzing the condensation of (S)-aspartate-beta-semialdehyde [(S)-ASA] and pyruvate to dihydrodipicolinate (DHDP). However, it was shown in E.coli that the product of the enzymatic reaction is not dihydrodipicolinate but in fact (4S)-4-hydroxy-2,3,4,5-tetrahydro-(2S)-dipicolinic acid (HTPA), and that the consecutive dehydration reaction leading to DHDP is not spontaneous but catalyzed by DapB.</text>
</comment>
<feature type="binding site" evidence="12">
    <location>
        <position position="54"/>
    </location>
    <ligand>
        <name>pyruvate</name>
        <dbReference type="ChEBI" id="CHEBI:15361"/>
    </ligand>
</feature>
<dbReference type="PANTHER" id="PTHR12128:SF66">
    <property type="entry name" value="4-HYDROXY-2-OXOGLUTARATE ALDOLASE, MITOCHONDRIAL"/>
    <property type="match status" value="1"/>
</dbReference>
<dbReference type="InterPro" id="IPR013785">
    <property type="entry name" value="Aldolase_TIM"/>
</dbReference>
<proteinExistence type="inferred from homology"/>
<dbReference type="InterPro" id="IPR020624">
    <property type="entry name" value="Schiff_base-form_aldolases_CS"/>
</dbReference>
<keyword evidence="7 12" id="KW-0220">Diaminopimelate biosynthesis</keyword>
<evidence type="ECO:0000256" key="2">
    <source>
        <dbReference type="ARBA" id="ARBA00005120"/>
    </source>
</evidence>
<feature type="site" description="Part of a proton relay during catalysis" evidence="12">
    <location>
        <position position="116"/>
    </location>
</feature>
<evidence type="ECO:0000256" key="5">
    <source>
        <dbReference type="ARBA" id="ARBA00022490"/>
    </source>
</evidence>
<evidence type="ECO:0000256" key="8">
    <source>
        <dbReference type="ARBA" id="ARBA00023154"/>
    </source>
</evidence>
<dbReference type="Proteomes" id="UP001196870">
    <property type="component" value="Unassembled WGS sequence"/>
</dbReference>
<dbReference type="PANTHER" id="PTHR12128">
    <property type="entry name" value="DIHYDRODIPICOLINATE SYNTHASE"/>
    <property type="match status" value="1"/>
</dbReference>
<dbReference type="EC" id="4.3.3.7" evidence="4 12"/>
<accession>A0ABS5F6C5</accession>
<keyword evidence="10 12" id="KW-0704">Schiff base</keyword>
<dbReference type="NCBIfam" id="TIGR00674">
    <property type="entry name" value="dapA"/>
    <property type="match status" value="1"/>
</dbReference>
<dbReference type="PROSITE" id="PS00665">
    <property type="entry name" value="DHDPS_1"/>
    <property type="match status" value="1"/>
</dbReference>
<evidence type="ECO:0000313" key="14">
    <source>
        <dbReference type="EMBL" id="MBR0668121.1"/>
    </source>
</evidence>
<keyword evidence="15" id="KW-1185">Reference proteome</keyword>
<feature type="active site" description="Proton donor/acceptor" evidence="12">
    <location>
        <position position="142"/>
    </location>
</feature>
<comment type="caution">
    <text evidence="14">The sequence shown here is derived from an EMBL/GenBank/DDBJ whole genome shotgun (WGS) entry which is preliminary data.</text>
</comment>
<dbReference type="InterPro" id="IPR005263">
    <property type="entry name" value="DapA"/>
</dbReference>